<reference evidence="2 3" key="1">
    <citation type="submission" date="2015-08" db="EMBL/GenBank/DDBJ databases">
        <title>Genomic sequence of Lactobacillus heilongjiangensis DSM 28069, isolated from Chinese traditional pickle.</title>
        <authorList>
            <person name="Jiang X."/>
            <person name="Zheng B."/>
            <person name="Cheng H."/>
        </authorList>
    </citation>
    <scope>NUCLEOTIDE SEQUENCE [LARGE SCALE GENOMIC DNA]</scope>
    <source>
        <strain evidence="2 3">DSM 28069</strain>
    </source>
</reference>
<dbReference type="AlphaFoldDB" id="A0A0K2LF85"/>
<gene>
    <name evidence="2" type="ORF">JP39_11520</name>
</gene>
<proteinExistence type="predicted"/>
<feature type="transmembrane region" description="Helical" evidence="1">
    <location>
        <begin position="33"/>
        <end position="53"/>
    </location>
</feature>
<sequence length="68" mass="7928">MNKLFYKTINFWYAVAMFVVGIIFTAHSTESTWILVDAIFFISAIVFLLLSLFRKPKPKKDDDQNPIL</sequence>
<keyword evidence="3" id="KW-1185">Reference proteome</keyword>
<evidence type="ECO:0000313" key="2">
    <source>
        <dbReference type="EMBL" id="ALB29935.1"/>
    </source>
</evidence>
<keyword evidence="1" id="KW-0812">Transmembrane</keyword>
<name>A0A0K2LF85_9LACO</name>
<dbReference type="OrthoDB" id="2316325at2"/>
<accession>A0A0K2LF85</accession>
<organism evidence="2 3">
    <name type="scientific">Companilactobacillus heilongjiangensis</name>
    <dbReference type="NCBI Taxonomy" id="1074467"/>
    <lineage>
        <taxon>Bacteria</taxon>
        <taxon>Bacillati</taxon>
        <taxon>Bacillota</taxon>
        <taxon>Bacilli</taxon>
        <taxon>Lactobacillales</taxon>
        <taxon>Lactobacillaceae</taxon>
        <taxon>Companilactobacillus</taxon>
    </lineage>
</organism>
<feature type="transmembrane region" description="Helical" evidence="1">
    <location>
        <begin position="9"/>
        <end position="27"/>
    </location>
</feature>
<keyword evidence="1" id="KW-0472">Membrane</keyword>
<evidence type="ECO:0000313" key="3">
    <source>
        <dbReference type="Proteomes" id="UP000061546"/>
    </source>
</evidence>
<protein>
    <submittedName>
        <fullName evidence="2">Uncharacterized protein</fullName>
    </submittedName>
</protein>
<dbReference type="KEGG" id="lhi:JP39_11520"/>
<dbReference type="EMBL" id="CP012559">
    <property type="protein sequence ID" value="ALB29935.1"/>
    <property type="molecule type" value="Genomic_DNA"/>
</dbReference>
<dbReference type="Proteomes" id="UP000061546">
    <property type="component" value="Chromosome"/>
</dbReference>
<dbReference type="RefSeq" id="WP_041500924.1">
    <property type="nucleotide sequence ID" value="NZ_BJDV01000003.1"/>
</dbReference>
<keyword evidence="1" id="KW-1133">Transmembrane helix</keyword>
<evidence type="ECO:0000256" key="1">
    <source>
        <dbReference type="SAM" id="Phobius"/>
    </source>
</evidence>